<evidence type="ECO:0000313" key="2">
    <source>
        <dbReference type="EMBL" id="KDR44771.1"/>
    </source>
</evidence>
<dbReference type="Proteomes" id="UP000027466">
    <property type="component" value="Unassembled WGS sequence"/>
</dbReference>
<reference evidence="2 3" key="1">
    <citation type="submission" date="2014-03" db="EMBL/GenBank/DDBJ databases">
        <title>Draft Genome Sequences of Four Burkholderia Strains.</title>
        <authorList>
            <person name="Liu X.Y."/>
            <person name="Li C.X."/>
            <person name="Xu J.H."/>
        </authorList>
    </citation>
    <scope>NUCLEOTIDE SEQUENCE [LARGE SCALE GENOMIC DNA]</scope>
    <source>
        <strain evidence="2 3">DSM 50014</strain>
    </source>
</reference>
<keyword evidence="1" id="KW-0472">Membrane</keyword>
<dbReference type="PANTHER" id="PTHR31876">
    <property type="entry name" value="COV-LIKE PROTEIN 1"/>
    <property type="match status" value="1"/>
</dbReference>
<comment type="caution">
    <text evidence="2">The sequence shown here is derived from an EMBL/GenBank/DDBJ whole genome shotgun (WGS) entry which is preliminary data.</text>
</comment>
<dbReference type="InterPro" id="IPR007462">
    <property type="entry name" value="COV1-like"/>
</dbReference>
<accession>A0A069Q4T5</accession>
<dbReference type="AlphaFoldDB" id="A0A069Q4T5"/>
<gene>
    <name evidence="2" type="ORF">BG61_00970</name>
</gene>
<evidence type="ECO:0000313" key="3">
    <source>
        <dbReference type="Proteomes" id="UP000027466"/>
    </source>
</evidence>
<keyword evidence="3" id="KW-1185">Reference proteome</keyword>
<feature type="transmembrane region" description="Helical" evidence="1">
    <location>
        <begin position="12"/>
        <end position="33"/>
    </location>
</feature>
<feature type="transmembrane region" description="Helical" evidence="1">
    <location>
        <begin position="53"/>
        <end position="75"/>
    </location>
</feature>
<dbReference type="EMBL" id="JFHC01000001">
    <property type="protein sequence ID" value="KDR44771.1"/>
    <property type="molecule type" value="Genomic_DNA"/>
</dbReference>
<sequence>MTTKKTTLKTVFLTGLLVLVPLAITLWVLGLVIGTMDQTLLLLPLSWQPERLFGFHLPGLGAVLTLAFIFIVGLLTQNFVGQKLVEWWDVVVRHIPVVGPLYTSVKQVSDTLLSSSGNAFRKALLIEYPRKGSYTIGFLTGIPGGDVLNHLNQDHVSVYVPTTPNPTSGFFLMIPKNEVIELDMTVDAALKYIVSMGVVAPSAPPAPLAAARRPTEPPL</sequence>
<protein>
    <submittedName>
        <fullName evidence="2">Membrane protein</fullName>
    </submittedName>
</protein>
<keyword evidence="1" id="KW-0812">Transmembrane</keyword>
<dbReference type="PANTHER" id="PTHR31876:SF26">
    <property type="entry name" value="PROTEIN LIKE COV 2"/>
    <property type="match status" value="1"/>
</dbReference>
<dbReference type="RefSeq" id="WP_035941224.1">
    <property type="nucleotide sequence ID" value="NZ_CADFFX010000003.1"/>
</dbReference>
<evidence type="ECO:0000256" key="1">
    <source>
        <dbReference type="SAM" id="Phobius"/>
    </source>
</evidence>
<organism evidence="2 3">
    <name type="scientific">Caballeronia glathei</name>
    <dbReference type="NCBI Taxonomy" id="60547"/>
    <lineage>
        <taxon>Bacteria</taxon>
        <taxon>Pseudomonadati</taxon>
        <taxon>Pseudomonadota</taxon>
        <taxon>Betaproteobacteria</taxon>
        <taxon>Burkholderiales</taxon>
        <taxon>Burkholderiaceae</taxon>
        <taxon>Caballeronia</taxon>
    </lineage>
</organism>
<keyword evidence="1" id="KW-1133">Transmembrane helix</keyword>
<proteinExistence type="predicted"/>
<name>A0A069Q4T5_9BURK</name>
<dbReference type="Pfam" id="PF04367">
    <property type="entry name" value="DUF502"/>
    <property type="match status" value="1"/>
</dbReference>